<keyword evidence="4" id="KW-1185">Reference proteome</keyword>
<dbReference type="InterPro" id="IPR049639">
    <property type="entry name" value="RstR"/>
</dbReference>
<dbReference type="AlphaFoldDB" id="E8V6I2"/>
<dbReference type="InterPro" id="IPR001387">
    <property type="entry name" value="Cro/C1-type_HTH"/>
</dbReference>
<organism evidence="3 4">
    <name type="scientific">Terriglobus saanensis (strain ATCC BAA-1853 / DSM 23119 / SP1PR4)</name>
    <dbReference type="NCBI Taxonomy" id="401053"/>
    <lineage>
        <taxon>Bacteria</taxon>
        <taxon>Pseudomonadati</taxon>
        <taxon>Acidobacteriota</taxon>
        <taxon>Terriglobia</taxon>
        <taxon>Terriglobales</taxon>
        <taxon>Acidobacteriaceae</taxon>
        <taxon>Terriglobus</taxon>
    </lineage>
</organism>
<dbReference type="PANTHER" id="PTHR46558:SF4">
    <property type="entry name" value="DNA-BIDING PHAGE PROTEIN"/>
    <property type="match status" value="1"/>
</dbReference>
<accession>E8V6I2</accession>
<dbReference type="NCBIfam" id="NF041951">
    <property type="entry name" value="phage_RstR"/>
    <property type="match status" value="1"/>
</dbReference>
<evidence type="ECO:0000313" key="4">
    <source>
        <dbReference type="Proteomes" id="UP000006844"/>
    </source>
</evidence>
<dbReference type="SUPFAM" id="SSF47413">
    <property type="entry name" value="lambda repressor-like DNA-binding domains"/>
    <property type="match status" value="1"/>
</dbReference>
<proteinExistence type="predicted"/>
<dbReference type="InterPro" id="IPR010982">
    <property type="entry name" value="Lambda_DNA-bd_dom_sf"/>
</dbReference>
<evidence type="ECO:0000259" key="2">
    <source>
        <dbReference type="PROSITE" id="PS50943"/>
    </source>
</evidence>
<dbReference type="Pfam" id="PF01381">
    <property type="entry name" value="HTH_3"/>
    <property type="match status" value="1"/>
</dbReference>
<evidence type="ECO:0000256" key="1">
    <source>
        <dbReference type="ARBA" id="ARBA00023125"/>
    </source>
</evidence>
<dbReference type="HOGENOM" id="CLU_066192_4_7_0"/>
<keyword evidence="1" id="KW-0238">DNA-binding</keyword>
<evidence type="ECO:0000313" key="3">
    <source>
        <dbReference type="EMBL" id="ADV82721.1"/>
    </source>
</evidence>
<reference evidence="3 4" key="1">
    <citation type="journal article" date="2012" name="Stand. Genomic Sci.">
        <title>Complete genome sequence of Terriglobus saanensis type strain SP1PR4(T), an Acidobacteria from tundra soil.</title>
        <authorList>
            <person name="Rawat S.R."/>
            <person name="Mannisto M.K."/>
            <person name="Starovoytov V."/>
            <person name="Goodwin L."/>
            <person name="Nolan M."/>
            <person name="Hauser L."/>
            <person name="Land M."/>
            <person name="Davenport K.W."/>
            <person name="Woyke T."/>
            <person name="Haggblom M.M."/>
        </authorList>
    </citation>
    <scope>NUCLEOTIDE SEQUENCE</scope>
    <source>
        <strain evidence="4">ATCC BAA-1853 / DSM 23119 / SP1PR4</strain>
    </source>
</reference>
<dbReference type="OrthoDB" id="1357763at2"/>
<protein>
    <submittedName>
        <fullName evidence="3">Helix-turn-helix domain protein</fullName>
    </submittedName>
</protein>
<dbReference type="PROSITE" id="PS50943">
    <property type="entry name" value="HTH_CROC1"/>
    <property type="match status" value="1"/>
</dbReference>
<sequence>MVKSVLTCRLRKERSLTQPQLAEKIGLHVAQIRRYEAGTSQPTLDVIRSLAVALGVSADELLFAKNERGPDDDLKLQFEAVSKFDPECKKVVQQVLDSMILQQEARRWSTGR</sequence>
<dbReference type="eggNOG" id="COG1396">
    <property type="taxonomic scope" value="Bacteria"/>
</dbReference>
<dbReference type="CDD" id="cd00093">
    <property type="entry name" value="HTH_XRE"/>
    <property type="match status" value="1"/>
</dbReference>
<dbReference type="Gene3D" id="1.10.260.40">
    <property type="entry name" value="lambda repressor-like DNA-binding domains"/>
    <property type="match status" value="1"/>
</dbReference>
<dbReference type="RefSeq" id="WP_013568454.1">
    <property type="nucleotide sequence ID" value="NC_014963.1"/>
</dbReference>
<dbReference type="STRING" id="401053.AciPR4_1916"/>
<name>E8V6I2_TERSS</name>
<dbReference type="EMBL" id="CP002467">
    <property type="protein sequence ID" value="ADV82721.1"/>
    <property type="molecule type" value="Genomic_DNA"/>
</dbReference>
<feature type="domain" description="HTH cro/C1-type" evidence="2">
    <location>
        <begin position="9"/>
        <end position="61"/>
    </location>
</feature>
<dbReference type="KEGG" id="tsa:AciPR4_1916"/>
<dbReference type="GO" id="GO:0003677">
    <property type="term" value="F:DNA binding"/>
    <property type="evidence" value="ECO:0007669"/>
    <property type="project" value="UniProtKB-KW"/>
</dbReference>
<dbReference type="PANTHER" id="PTHR46558">
    <property type="entry name" value="TRACRIPTIONAL REGULATORY PROTEIN-RELATED-RELATED"/>
    <property type="match status" value="1"/>
</dbReference>
<gene>
    <name evidence="3" type="ordered locus">AciPR4_1916</name>
</gene>
<dbReference type="Proteomes" id="UP000006844">
    <property type="component" value="Chromosome"/>
</dbReference>
<dbReference type="SMART" id="SM00530">
    <property type="entry name" value="HTH_XRE"/>
    <property type="match status" value="1"/>
</dbReference>